<dbReference type="GO" id="GO:0016747">
    <property type="term" value="F:acyltransferase activity, transferring groups other than amino-acyl groups"/>
    <property type="evidence" value="ECO:0007669"/>
    <property type="project" value="InterPro"/>
</dbReference>
<feature type="domain" description="N-acetyltransferase" evidence="1">
    <location>
        <begin position="14"/>
        <end position="173"/>
    </location>
</feature>
<dbReference type="InterPro" id="IPR000182">
    <property type="entry name" value="GNAT_dom"/>
</dbReference>
<dbReference type="SUPFAM" id="SSF55729">
    <property type="entry name" value="Acyl-CoA N-acyltransferases (Nat)"/>
    <property type="match status" value="1"/>
</dbReference>
<dbReference type="EMBL" id="JAZIBG010000028">
    <property type="protein sequence ID" value="MEF7614652.1"/>
    <property type="molecule type" value="Genomic_DNA"/>
</dbReference>
<dbReference type="Gene3D" id="3.40.630.30">
    <property type="match status" value="1"/>
</dbReference>
<keyword evidence="2" id="KW-0012">Acyltransferase</keyword>
<dbReference type="RefSeq" id="WP_332289681.1">
    <property type="nucleotide sequence ID" value="NZ_JAZIBG010000028.1"/>
</dbReference>
<dbReference type="EC" id="2.3.1.-" evidence="2"/>
<dbReference type="Pfam" id="PF00583">
    <property type="entry name" value="Acetyltransf_1"/>
    <property type="match status" value="1"/>
</dbReference>
<reference evidence="2 3" key="1">
    <citation type="submission" date="2024-02" db="EMBL/GenBank/DDBJ databases">
        <title>Genome sequence of Aquincola sp. MAHUQ-54.</title>
        <authorList>
            <person name="Huq M.A."/>
        </authorList>
    </citation>
    <scope>NUCLEOTIDE SEQUENCE [LARGE SCALE GENOMIC DNA]</scope>
    <source>
        <strain evidence="2 3">MAHUQ-54</strain>
    </source>
</reference>
<protein>
    <submittedName>
        <fullName evidence="2">GNAT family N-acetyltransferase</fullName>
        <ecNumber evidence="2">2.3.1.-</ecNumber>
    </submittedName>
</protein>
<dbReference type="InterPro" id="IPR016181">
    <property type="entry name" value="Acyl_CoA_acyltransferase"/>
</dbReference>
<comment type="caution">
    <text evidence="2">The sequence shown here is derived from an EMBL/GenBank/DDBJ whole genome shotgun (WGS) entry which is preliminary data.</text>
</comment>
<name>A0AAW9QGV6_9BURK</name>
<evidence type="ECO:0000259" key="1">
    <source>
        <dbReference type="PROSITE" id="PS51186"/>
    </source>
</evidence>
<dbReference type="Proteomes" id="UP001336250">
    <property type="component" value="Unassembled WGS sequence"/>
</dbReference>
<evidence type="ECO:0000313" key="3">
    <source>
        <dbReference type="Proteomes" id="UP001336250"/>
    </source>
</evidence>
<dbReference type="AlphaFoldDB" id="A0AAW9QGV6"/>
<sequence length="199" mass="21663">MTSLQPDVTLRWVTEFDAATSASVVALVDCAAAGDRGTLGYASSMTAGQAQDFIAGLQRRVAAGDAHALYGQVGGMPAMSGVMALTAMPNCRHRAELSKGVIRPEFRGLRYLQMGLREMVRRAERLGVEQFVLDVREGSRAQALWKRLGFRTYGILDDYARVGGVRYNGHFMVQEVASLRARLMAGDATPVRRQGCLHA</sequence>
<evidence type="ECO:0000313" key="2">
    <source>
        <dbReference type="EMBL" id="MEF7614652.1"/>
    </source>
</evidence>
<accession>A0AAW9QGV6</accession>
<keyword evidence="2" id="KW-0808">Transferase</keyword>
<keyword evidence="3" id="KW-1185">Reference proteome</keyword>
<proteinExistence type="predicted"/>
<dbReference type="PROSITE" id="PS51186">
    <property type="entry name" value="GNAT"/>
    <property type="match status" value="1"/>
</dbReference>
<organism evidence="2 3">
    <name type="scientific">Aquincola agrisoli</name>
    <dbReference type="NCBI Taxonomy" id="3119538"/>
    <lineage>
        <taxon>Bacteria</taxon>
        <taxon>Pseudomonadati</taxon>
        <taxon>Pseudomonadota</taxon>
        <taxon>Betaproteobacteria</taxon>
        <taxon>Burkholderiales</taxon>
        <taxon>Sphaerotilaceae</taxon>
        <taxon>Aquincola</taxon>
    </lineage>
</organism>
<gene>
    <name evidence="2" type="ORF">V4F39_12090</name>
</gene>